<proteinExistence type="predicted"/>
<dbReference type="SMART" id="SM00028">
    <property type="entry name" value="TPR"/>
    <property type="match status" value="6"/>
</dbReference>
<organism evidence="3 4">
    <name type="scientific">Devosia ureilytica</name>
    <dbReference type="NCBI Taxonomy" id="2952754"/>
    <lineage>
        <taxon>Bacteria</taxon>
        <taxon>Pseudomonadati</taxon>
        <taxon>Pseudomonadota</taxon>
        <taxon>Alphaproteobacteria</taxon>
        <taxon>Hyphomicrobiales</taxon>
        <taxon>Devosiaceae</taxon>
        <taxon>Devosia</taxon>
    </lineage>
</organism>
<protein>
    <submittedName>
        <fullName evidence="3">Tetratricopeptide repeat protein</fullName>
    </submittedName>
</protein>
<name>A0A9Q4ARG9_9HYPH</name>
<feature type="signal peptide" evidence="2">
    <location>
        <begin position="1"/>
        <end position="27"/>
    </location>
</feature>
<dbReference type="EMBL" id="JAMWDU010000006">
    <property type="protein sequence ID" value="MCP8888495.1"/>
    <property type="molecule type" value="Genomic_DNA"/>
</dbReference>
<dbReference type="PANTHER" id="PTHR12558">
    <property type="entry name" value="CELL DIVISION CYCLE 16,23,27"/>
    <property type="match status" value="1"/>
</dbReference>
<dbReference type="InterPro" id="IPR019734">
    <property type="entry name" value="TPR_rpt"/>
</dbReference>
<feature type="chain" id="PRO_5040135798" evidence="2">
    <location>
        <begin position="28"/>
        <end position="577"/>
    </location>
</feature>
<evidence type="ECO:0000256" key="1">
    <source>
        <dbReference type="PROSITE-ProRule" id="PRU00339"/>
    </source>
</evidence>
<dbReference type="Proteomes" id="UP001060275">
    <property type="component" value="Unassembled WGS sequence"/>
</dbReference>
<dbReference type="Pfam" id="PF13414">
    <property type="entry name" value="TPR_11"/>
    <property type="match status" value="1"/>
</dbReference>
<dbReference type="SUPFAM" id="SSF48452">
    <property type="entry name" value="TPR-like"/>
    <property type="match status" value="3"/>
</dbReference>
<dbReference type="Gene3D" id="1.25.40.10">
    <property type="entry name" value="Tetratricopeptide repeat domain"/>
    <property type="match status" value="2"/>
</dbReference>
<evidence type="ECO:0000256" key="2">
    <source>
        <dbReference type="SAM" id="SignalP"/>
    </source>
</evidence>
<keyword evidence="1" id="KW-0802">TPR repeat</keyword>
<reference evidence="3" key="1">
    <citation type="submission" date="2022-06" db="EMBL/GenBank/DDBJ databases">
        <title>Devosia sp. XJ19-45 genome assembly.</title>
        <authorList>
            <person name="Li B."/>
            <person name="Cai M."/>
            <person name="Nie G."/>
            <person name="Li W."/>
        </authorList>
    </citation>
    <scope>NUCLEOTIDE SEQUENCE</scope>
    <source>
        <strain evidence="3">XJ19-45</strain>
    </source>
</reference>
<feature type="repeat" description="TPR" evidence="1">
    <location>
        <begin position="489"/>
        <end position="522"/>
    </location>
</feature>
<dbReference type="Pfam" id="PF13432">
    <property type="entry name" value="TPR_16"/>
    <property type="match status" value="2"/>
</dbReference>
<comment type="caution">
    <text evidence="3">The sequence shown here is derived from an EMBL/GenBank/DDBJ whole genome shotgun (WGS) entry which is preliminary data.</text>
</comment>
<dbReference type="PANTHER" id="PTHR12558:SF13">
    <property type="entry name" value="CELL DIVISION CYCLE PROTEIN 27 HOMOLOG"/>
    <property type="match status" value="1"/>
</dbReference>
<keyword evidence="4" id="KW-1185">Reference proteome</keyword>
<sequence length="577" mass="63018">MTLLSNRRTWRLTMAALLALLATPLAAQTGASLSVQQVAQDMLKLFRPSVTGAYMAGQQALKDLRTDEAARYFADAAQADWDNPLLVERAFVALAADGQIGKAASTARRMLELDSTNELAELVVATEALKERRYGAASRQLGKVSQDSFSGITAGILRAWAKVGDNRGEEAQALMEELGANGLDQFLVFHRALMAEAAGDTELALELGARAFEAEPYVARMAEVYARMLANAGDFDAARDVLDAFESEGLTHPIIETVREMVEAERRPGVFASNVQVGAAEMFHGIGVALSRDGSADLALVFLRLGIYLDPGADVISMALGQLLDQASQHDAANQIYDAIPANSALKPMAVVRIAQNLDATGDRAEAIRRLRNIVATRPDDLDAVSVLGDLLRYDEDYLGAADAYSRALAISGGDAPADWRFYYVRGIANERAKLWPQAEADFLRALELNPDQPQVLNYLGYSWIDQDMHLERALGMIEKAVEAQPQDGYIIDSLGWAFYKLDRMEEAVETLERAVMLLPNDPEINDHLGDAYWKVGRKLEARFQWNIARSVDDIGTVAERVGPKLADGLTPATETK</sequence>
<keyword evidence="2" id="KW-0732">Signal</keyword>
<dbReference type="AlphaFoldDB" id="A0A9Q4ARG9"/>
<gene>
    <name evidence="3" type="ORF">NF348_15380</name>
</gene>
<evidence type="ECO:0000313" key="3">
    <source>
        <dbReference type="EMBL" id="MCP8888495.1"/>
    </source>
</evidence>
<dbReference type="RefSeq" id="WP_254675682.1">
    <property type="nucleotide sequence ID" value="NZ_JAMWDU010000006.1"/>
</dbReference>
<dbReference type="PROSITE" id="PS50005">
    <property type="entry name" value="TPR"/>
    <property type="match status" value="1"/>
</dbReference>
<accession>A0A9Q4ARG9</accession>
<evidence type="ECO:0000313" key="4">
    <source>
        <dbReference type="Proteomes" id="UP001060275"/>
    </source>
</evidence>
<dbReference type="InterPro" id="IPR011990">
    <property type="entry name" value="TPR-like_helical_dom_sf"/>
</dbReference>